<gene>
    <name evidence="4" type="ORF">ASPZODRAFT_130795</name>
</gene>
<name>A0A1L9SNI6_9EURO</name>
<reference evidence="5" key="1">
    <citation type="journal article" date="2017" name="Genome Biol.">
        <title>Comparative genomics reveals high biological diversity and specific adaptations in the industrially and medically important fungal genus Aspergillus.</title>
        <authorList>
            <person name="de Vries R.P."/>
            <person name="Riley R."/>
            <person name="Wiebenga A."/>
            <person name="Aguilar-Osorio G."/>
            <person name="Amillis S."/>
            <person name="Uchima C.A."/>
            <person name="Anderluh G."/>
            <person name="Asadollahi M."/>
            <person name="Askin M."/>
            <person name="Barry K."/>
            <person name="Battaglia E."/>
            <person name="Bayram O."/>
            <person name="Benocci T."/>
            <person name="Braus-Stromeyer S.A."/>
            <person name="Caldana C."/>
            <person name="Canovas D."/>
            <person name="Cerqueira G.C."/>
            <person name="Chen F."/>
            <person name="Chen W."/>
            <person name="Choi C."/>
            <person name="Clum A."/>
            <person name="Dos Santos R.A."/>
            <person name="Damasio A.R."/>
            <person name="Diallinas G."/>
            <person name="Emri T."/>
            <person name="Fekete E."/>
            <person name="Flipphi M."/>
            <person name="Freyberg S."/>
            <person name="Gallo A."/>
            <person name="Gournas C."/>
            <person name="Habgood R."/>
            <person name="Hainaut M."/>
            <person name="Harispe M.L."/>
            <person name="Henrissat B."/>
            <person name="Hilden K.S."/>
            <person name="Hope R."/>
            <person name="Hossain A."/>
            <person name="Karabika E."/>
            <person name="Karaffa L."/>
            <person name="Karanyi Z."/>
            <person name="Krasevec N."/>
            <person name="Kuo A."/>
            <person name="Kusch H."/>
            <person name="LaButti K."/>
            <person name="Lagendijk E.L."/>
            <person name="Lapidus A."/>
            <person name="Levasseur A."/>
            <person name="Lindquist E."/>
            <person name="Lipzen A."/>
            <person name="Logrieco A.F."/>
            <person name="MacCabe A."/>
            <person name="Maekelae M.R."/>
            <person name="Malavazi I."/>
            <person name="Melin P."/>
            <person name="Meyer V."/>
            <person name="Mielnichuk N."/>
            <person name="Miskei M."/>
            <person name="Molnar A.P."/>
            <person name="Mule G."/>
            <person name="Ngan C.Y."/>
            <person name="Orejas M."/>
            <person name="Orosz E."/>
            <person name="Ouedraogo J.P."/>
            <person name="Overkamp K.M."/>
            <person name="Park H.-S."/>
            <person name="Perrone G."/>
            <person name="Piumi F."/>
            <person name="Punt P.J."/>
            <person name="Ram A.F."/>
            <person name="Ramon A."/>
            <person name="Rauscher S."/>
            <person name="Record E."/>
            <person name="Riano-Pachon D.M."/>
            <person name="Robert V."/>
            <person name="Roehrig J."/>
            <person name="Ruller R."/>
            <person name="Salamov A."/>
            <person name="Salih N.S."/>
            <person name="Samson R.A."/>
            <person name="Sandor E."/>
            <person name="Sanguinetti M."/>
            <person name="Schuetze T."/>
            <person name="Sepcic K."/>
            <person name="Shelest E."/>
            <person name="Sherlock G."/>
            <person name="Sophianopoulou V."/>
            <person name="Squina F.M."/>
            <person name="Sun H."/>
            <person name="Susca A."/>
            <person name="Todd R.B."/>
            <person name="Tsang A."/>
            <person name="Unkles S.E."/>
            <person name="van de Wiele N."/>
            <person name="van Rossen-Uffink D."/>
            <person name="Oliveira J.V."/>
            <person name="Vesth T.C."/>
            <person name="Visser J."/>
            <person name="Yu J.-H."/>
            <person name="Zhou M."/>
            <person name="Andersen M.R."/>
            <person name="Archer D.B."/>
            <person name="Baker S.E."/>
            <person name="Benoit I."/>
            <person name="Brakhage A.A."/>
            <person name="Braus G.H."/>
            <person name="Fischer R."/>
            <person name="Frisvad J.C."/>
            <person name="Goldman G.H."/>
            <person name="Houbraken J."/>
            <person name="Oakley B."/>
            <person name="Pocsi I."/>
            <person name="Scazzocchio C."/>
            <person name="Seiboth B."/>
            <person name="vanKuyk P.A."/>
            <person name="Wortman J."/>
            <person name="Dyer P.S."/>
            <person name="Grigoriev I.V."/>
        </authorList>
    </citation>
    <scope>NUCLEOTIDE SEQUENCE [LARGE SCALE GENOMIC DNA]</scope>
    <source>
        <strain evidence="5">CBS 506.65</strain>
    </source>
</reference>
<comment type="subcellular location">
    <subcellularLocation>
        <location evidence="1">Nucleus</location>
    </subcellularLocation>
</comment>
<evidence type="ECO:0000313" key="5">
    <source>
        <dbReference type="Proteomes" id="UP000184188"/>
    </source>
</evidence>
<dbReference type="GeneID" id="34609059"/>
<dbReference type="VEuPathDB" id="FungiDB:ASPZODRAFT_130795"/>
<organism evidence="4 5">
    <name type="scientific">Penicilliopsis zonata CBS 506.65</name>
    <dbReference type="NCBI Taxonomy" id="1073090"/>
    <lineage>
        <taxon>Eukaryota</taxon>
        <taxon>Fungi</taxon>
        <taxon>Dikarya</taxon>
        <taxon>Ascomycota</taxon>
        <taxon>Pezizomycotina</taxon>
        <taxon>Eurotiomycetes</taxon>
        <taxon>Eurotiomycetidae</taxon>
        <taxon>Eurotiales</taxon>
        <taxon>Aspergillaceae</taxon>
        <taxon>Penicilliopsis</taxon>
    </lineage>
</organism>
<dbReference type="EMBL" id="KV878339">
    <property type="protein sequence ID" value="OJJ48686.1"/>
    <property type="molecule type" value="Genomic_DNA"/>
</dbReference>
<dbReference type="OrthoDB" id="20729at2759"/>
<dbReference type="AlphaFoldDB" id="A0A1L9SNI6"/>
<evidence type="ECO:0000259" key="3">
    <source>
        <dbReference type="Pfam" id="PF13934"/>
    </source>
</evidence>
<keyword evidence="5" id="KW-1185">Reference proteome</keyword>
<dbReference type="Proteomes" id="UP000184188">
    <property type="component" value="Unassembled WGS sequence"/>
</dbReference>
<protein>
    <recommendedName>
        <fullName evidence="3">ELYS-like domain-containing protein</fullName>
    </recommendedName>
</protein>
<dbReference type="GO" id="GO:0005634">
    <property type="term" value="C:nucleus"/>
    <property type="evidence" value="ECO:0007669"/>
    <property type="project" value="UniProtKB-SubCell"/>
</dbReference>
<evidence type="ECO:0000313" key="4">
    <source>
        <dbReference type="EMBL" id="OJJ48686.1"/>
    </source>
</evidence>
<feature type="domain" description="ELYS-like" evidence="3">
    <location>
        <begin position="37"/>
        <end position="255"/>
    </location>
</feature>
<evidence type="ECO:0000256" key="2">
    <source>
        <dbReference type="ARBA" id="ARBA00023242"/>
    </source>
</evidence>
<sequence length="316" mass="36224">MAPWEDFDSIFRFNKNFVYDGKIIEQILSNRRALENQLFVDRLLGLLGVKSVTKLYPPRSNADLRSLVQNIVSSSFPSHQKQAVIYYILKDCRAANDAAAQFANKCRLPEKYRLFIDGLWHLDKLEFRRALENLTEPSLIPTFPDEILYVLSLSQLPKHDDSLVLAYYLSASPPLASEKVRNAFFDTLCRSSISEAFYFTRSHGEAHRRSYLERLILFVHKTGGGPTRSRRAMELINLPLDSKEEQWFEEVLLHGNAKTLQGAKDTVIMRRLATGKMQELTTELESLGGKRIDGLNWDDLKQSMRHTQPFPPSGTT</sequence>
<accession>A0A1L9SNI6</accession>
<dbReference type="Pfam" id="PF13934">
    <property type="entry name" value="ELYS"/>
    <property type="match status" value="1"/>
</dbReference>
<dbReference type="RefSeq" id="XP_022583196.1">
    <property type="nucleotide sequence ID" value="XM_022722594.1"/>
</dbReference>
<keyword evidence="2" id="KW-0539">Nucleus</keyword>
<proteinExistence type="predicted"/>
<dbReference type="STRING" id="1073090.A0A1L9SNI6"/>
<evidence type="ECO:0000256" key="1">
    <source>
        <dbReference type="ARBA" id="ARBA00004123"/>
    </source>
</evidence>
<dbReference type="InterPro" id="IPR025151">
    <property type="entry name" value="ELYS_dom"/>
</dbReference>